<proteinExistence type="inferred from homology"/>
<keyword evidence="3" id="KW-0295">Fungicide</keyword>
<organism evidence="7">
    <name type="scientific">Brassica napus</name>
    <name type="common">Rape</name>
    <dbReference type="NCBI Taxonomy" id="3708"/>
    <lineage>
        <taxon>Eukaryota</taxon>
        <taxon>Viridiplantae</taxon>
        <taxon>Streptophyta</taxon>
        <taxon>Embryophyta</taxon>
        <taxon>Tracheophyta</taxon>
        <taxon>Spermatophyta</taxon>
        <taxon>Magnoliopsida</taxon>
        <taxon>eudicotyledons</taxon>
        <taxon>Gunneridae</taxon>
        <taxon>Pentapetalae</taxon>
        <taxon>rosids</taxon>
        <taxon>malvids</taxon>
        <taxon>Brassicales</taxon>
        <taxon>Brassicaceae</taxon>
        <taxon>Brassiceae</taxon>
        <taxon>Brassica</taxon>
    </lineage>
</organism>
<evidence type="ECO:0000259" key="6">
    <source>
        <dbReference type="Pfam" id="PF24552"/>
    </source>
</evidence>
<feature type="domain" description="Defensin-like" evidence="6">
    <location>
        <begin position="43"/>
        <end position="85"/>
    </location>
</feature>
<dbReference type="AlphaFoldDB" id="A0A816L5S1"/>
<evidence type="ECO:0000256" key="2">
    <source>
        <dbReference type="ARBA" id="ARBA00022529"/>
    </source>
</evidence>
<comment type="similarity">
    <text evidence="1">Belongs to the DEFL family.</text>
</comment>
<reference evidence="7" key="1">
    <citation type="submission" date="2021-01" db="EMBL/GenBank/DDBJ databases">
        <authorList>
            <consortium name="Genoscope - CEA"/>
            <person name="William W."/>
        </authorList>
    </citation>
    <scope>NUCLEOTIDE SEQUENCE</scope>
</reference>
<dbReference type="GO" id="GO:0050832">
    <property type="term" value="P:defense response to fungus"/>
    <property type="evidence" value="ECO:0007669"/>
    <property type="project" value="UniProtKB-KW"/>
</dbReference>
<evidence type="ECO:0000256" key="3">
    <source>
        <dbReference type="ARBA" id="ARBA00022577"/>
    </source>
</evidence>
<dbReference type="GO" id="GO:0031640">
    <property type="term" value="P:killing of cells of another organism"/>
    <property type="evidence" value="ECO:0007669"/>
    <property type="project" value="UniProtKB-KW"/>
</dbReference>
<gene>
    <name evidence="7" type="ORF">DARMORV10_C05P46580.1</name>
</gene>
<evidence type="ECO:0000256" key="1">
    <source>
        <dbReference type="ARBA" id="ARBA00006722"/>
    </source>
</evidence>
<dbReference type="Proteomes" id="UP001295469">
    <property type="component" value="Chromosome C05"/>
</dbReference>
<keyword evidence="2" id="KW-0929">Antimicrobial</keyword>
<evidence type="ECO:0000256" key="5">
    <source>
        <dbReference type="ARBA" id="ARBA00023157"/>
    </source>
</evidence>
<accession>A0A816L5S1</accession>
<dbReference type="Pfam" id="PF24552">
    <property type="entry name" value="Defensin"/>
    <property type="match status" value="1"/>
</dbReference>
<name>A0A816L5S1_BRANA</name>
<keyword evidence="4" id="KW-0611">Plant defense</keyword>
<sequence length="91" mass="9912">MAERKDHQGVKGLRPVLKKGSEVVVNYGLCHHSRTKNPATEGPPNCTAQCVPGKYGLHECIYDCIVAGYDYGTCNPNPTGKCCCAYEGHDR</sequence>
<protein>
    <submittedName>
        <fullName evidence="7">(rape) hypothetical protein</fullName>
    </submittedName>
</protein>
<evidence type="ECO:0000313" key="7">
    <source>
        <dbReference type="EMBL" id="CAF1932930.1"/>
    </source>
</evidence>
<keyword evidence="5" id="KW-1015">Disulfide bond</keyword>
<dbReference type="InterPro" id="IPR056373">
    <property type="entry name" value="Defensin-like_dom"/>
</dbReference>
<evidence type="ECO:0000256" key="4">
    <source>
        <dbReference type="ARBA" id="ARBA00022821"/>
    </source>
</evidence>
<dbReference type="EMBL" id="HG994369">
    <property type="protein sequence ID" value="CAF1932930.1"/>
    <property type="molecule type" value="Genomic_DNA"/>
</dbReference>